<dbReference type="Proteomes" id="UP000821865">
    <property type="component" value="Chromosome 2"/>
</dbReference>
<accession>A0ACB8DGZ6</accession>
<comment type="caution">
    <text evidence="1">The sequence shown here is derived from an EMBL/GenBank/DDBJ whole genome shotgun (WGS) entry which is preliminary data.</text>
</comment>
<organism evidence="1 2">
    <name type="scientific">Dermacentor silvarum</name>
    <name type="common">Tick</name>
    <dbReference type="NCBI Taxonomy" id="543639"/>
    <lineage>
        <taxon>Eukaryota</taxon>
        <taxon>Metazoa</taxon>
        <taxon>Ecdysozoa</taxon>
        <taxon>Arthropoda</taxon>
        <taxon>Chelicerata</taxon>
        <taxon>Arachnida</taxon>
        <taxon>Acari</taxon>
        <taxon>Parasitiformes</taxon>
        <taxon>Ixodida</taxon>
        <taxon>Ixodoidea</taxon>
        <taxon>Ixodidae</taxon>
        <taxon>Rhipicephalinae</taxon>
        <taxon>Dermacentor</taxon>
    </lineage>
</organism>
<sequence>MLKLQSVQVHRVVQRLRVTGGIKDRQRSGRPPTTRTQELKLAVSKKIKRNPLRSMKKLAREHGVSNSTMQLLVKEDIKLIVRKSAKGQLLTDQMKASRMEKWRG</sequence>
<reference evidence="1" key="1">
    <citation type="submission" date="2020-05" db="EMBL/GenBank/DDBJ databases">
        <title>Large-scale comparative analyses of tick genomes elucidate their genetic diversity and vector capacities.</title>
        <authorList>
            <person name="Jia N."/>
            <person name="Wang J."/>
            <person name="Shi W."/>
            <person name="Du L."/>
            <person name="Sun Y."/>
            <person name="Zhan W."/>
            <person name="Jiang J."/>
            <person name="Wang Q."/>
            <person name="Zhang B."/>
            <person name="Ji P."/>
            <person name="Sakyi L.B."/>
            <person name="Cui X."/>
            <person name="Yuan T."/>
            <person name="Jiang B."/>
            <person name="Yang W."/>
            <person name="Lam T.T.-Y."/>
            <person name="Chang Q."/>
            <person name="Ding S."/>
            <person name="Wang X."/>
            <person name="Zhu J."/>
            <person name="Ruan X."/>
            <person name="Zhao L."/>
            <person name="Wei J."/>
            <person name="Que T."/>
            <person name="Du C."/>
            <person name="Cheng J."/>
            <person name="Dai P."/>
            <person name="Han X."/>
            <person name="Huang E."/>
            <person name="Gao Y."/>
            <person name="Liu J."/>
            <person name="Shao H."/>
            <person name="Ye R."/>
            <person name="Li L."/>
            <person name="Wei W."/>
            <person name="Wang X."/>
            <person name="Wang C."/>
            <person name="Yang T."/>
            <person name="Huo Q."/>
            <person name="Li W."/>
            <person name="Guo W."/>
            <person name="Chen H."/>
            <person name="Zhou L."/>
            <person name="Ni X."/>
            <person name="Tian J."/>
            <person name="Zhou Y."/>
            <person name="Sheng Y."/>
            <person name="Liu T."/>
            <person name="Pan Y."/>
            <person name="Xia L."/>
            <person name="Li J."/>
            <person name="Zhao F."/>
            <person name="Cao W."/>
        </authorList>
    </citation>
    <scope>NUCLEOTIDE SEQUENCE</scope>
    <source>
        <strain evidence="1">Dsil-2018</strain>
    </source>
</reference>
<gene>
    <name evidence="1" type="ORF">HPB49_024309</name>
</gene>
<keyword evidence="2" id="KW-1185">Reference proteome</keyword>
<dbReference type="EMBL" id="CM023471">
    <property type="protein sequence ID" value="KAH7967362.1"/>
    <property type="molecule type" value="Genomic_DNA"/>
</dbReference>
<protein>
    <submittedName>
        <fullName evidence="1">Uncharacterized protein</fullName>
    </submittedName>
</protein>
<evidence type="ECO:0000313" key="2">
    <source>
        <dbReference type="Proteomes" id="UP000821865"/>
    </source>
</evidence>
<evidence type="ECO:0000313" key="1">
    <source>
        <dbReference type="EMBL" id="KAH7967362.1"/>
    </source>
</evidence>
<proteinExistence type="predicted"/>
<name>A0ACB8DGZ6_DERSI</name>